<keyword evidence="3" id="KW-0963">Cytoplasm</keyword>
<sequence length="2426" mass="260209">MERIPGTQVICPAKFEDMHSRMGMKQASAKQRSIIQRNATAEIIVTYGPGAQANPEARAAFDFALAIWSEEIVSSVPIRISAEFANLGPGVLASAGPTTLVRNFPGAPQQDVFYPIALANSLAGEDLAPDTEFDLVVNLGNGIPWYFGTDGNTPAGLFDFVSVALHEAGHGLGFIDGGNVSGGVGNINNGGDPFVFDTFVVDGNNNSVLDLPNPSIDLGVFYTSGDVFVNGNFAVAANNGTNPELFAPNPFQGGSSIAHWDEATFPAGDSNSLMTPQIGSAESNFDIGDITRGFFRDMGWVLAEQAPITIVPNQISDVLNVDETINEEISITNTSENPVNITINPSSNALLINSISNSNFTIPAGETTTFTVELSTVDVNKGIYEESIEILIEGFEEAVNIPVNIRVIDGTEAPVLVINPTSFSETLQKLQVVTRDLVIQNTGDDTLTYNITVNDSLLNTVNTRTAKTNDFIIKNGFKTATRATNFNPLQNPIIKLLSIDNTFNRLATNLFAADFENYTIGDLNGQFGWQTSPNTWEVTTENPATGANAIQLQGDGSATRALAFTPSIAAGSEPFMIASADINIQGSGVTWEFIPQSNTAELVNTRVRFNPDNTIDIFDSDIGDFTRIDRTTPSGYFNIRIVIDRDDAALTIFFDDELIYSGRAAANQIEQIVLLSEMETATSTMNVDNIEIIDGDANAFFLSVSPTSGSVNFGSETTLDVKFDTRALEAGEYSATINISSNDPRNAKIDIPVALTVLSPPTITVNPDSLSTAINVQTDNPATKTEIFTITNTGQANLDFTSVIGNISFTPPSNSNTILGSLDLSKYGVSNNVNHELKRASTSGNNLSSLKKKALKNSAPIIDSIAYDAGINFPDDFVGFNNGTALTTAVKFDVDRNFTLTAIRNGYRTELSADPIILEIYQGGTTPNDGTLLLSQTITKTSADGVFDIETLNQAFSFSNGDSFWVVHKYPQDINFPQGVNDGAPVRPNTYFISDDGGATFSTVDFVFLTRALNTQTNNSITLNPSEGSIAPGASVDVSVTFDATDLSNGNYASDILISSNDPVNPTTTVTTSLDVSGQTSFIELSDEFILFNNVFIGNDSERIITLSNSGLSQINVSSISSDNVAFSVTPSSTTIAAGESIDITVKFTPNITGNINGIITVDSDASNASSLQIIVNGVGVEPPIAVLDPANVSETVDSGNTVDTQIALKNEGKAPLFFSFPDLAVAAALAKPDVKLNDTKILNFSNFSNQKGAKDDRIGSKVLYSLGTDNGFGYSWIDSDENGGPIYNFVDISGTGTEITADLGGDGSLGIPLQFPFEFYGNTYTNATVNANGFISFDESSTLTFVNSQIPVDNGVNNMIAGLWDDLEPQNFNGTVHYQTIDDAFIVQWTNASVFLGSENETVTFQIVLHSDGNIDVFYEDVETASFLNSATVGIENADGTDGAQVVFNSDYIKNRLALRFVKPDVALTPFISNVTPISGVVPAGGSRNLTVTSDATNLNDGVYFDELVVSSNSPDTSTSTSLIELTVKGFPRIEVPRDSITFEPIFVGLESSTTFLIENTGSKTLEYNLSNQNSDFTVTATNTSIIPGASQSITVNFTPTSVGSITDNLLITSNDAFGNQSITIPLSGIGVDPPVINVTPEEFNLTLKREKTTTEIITIENTGGSTLNYSLVKTPFSTNLTNNTRTVGYSKIEYEEQIITKEQTDNRIGPKFLNASGGPGTFGYIWTDNNSGGPAYNFIDISSTGTLANVGADGDETVNLPFTFNFFGEDQNNVIIAANGFLSFSPITASFGAFLNQQIPSTENPNFLIAGLWDDLEPQDGDGVFYQAFEDYFIVQYENVPGFGSSPIKTPVTFQIILFKDGSIKMQYKNVDSEISTSSTVGLEGPNGESGLQVIFNTEFLTNELAITFTPPIMGSVAPGASIEVPVAFSAEGLEANTTYNSNIIISSNDPANSEVTVPVTLNVLDSPEIVSFMLIDATTNTEVGIINDGDIIDLNDYNGFNNFSIIANQGTLDIASVVFDFNEETAFNTENRAPFSLKGDFNGTNFRGVAFNLGTNTVSATPFEEKNGDGDSGIPLTINFEIIDSNPPTVTDFILINATNNSIIGPLNEGDTIDLADFRRNNFSVVANTSGSRVESVIFDFNDRTNFNTESNVPYSLNGDLTFRRTNYFGVPFSIGTQTITATPYRNNNGQGDNGTPVTITFEVIDSDAPLVTSFTLIDAVTNQLLGPLNEGDTINIANFGANRFSVLANTEGADTRSVVFEFNNRNRFNVENFAPYSLKGDFAGNFNGIKFPIGTNTITATPYKRIFGKGKPGSGISVTFTVINDNSSTDQMVNGQISPNPVRDIATVTLKENNNFKDIANMNLKVSIHTLSGFTMKQPVLFSLNEQQKGQVNVGSLPTGIYILRVTDTNDQIISRIKLIKK</sequence>
<keyword evidence="10" id="KW-1185">Reference proteome</keyword>
<dbReference type="RefSeq" id="WP_162288576.1">
    <property type="nucleotide sequence ID" value="NZ_LT899436.1"/>
</dbReference>
<dbReference type="Gene3D" id="2.60.40.10">
    <property type="entry name" value="Immunoglobulins"/>
    <property type="match status" value="6"/>
</dbReference>
<protein>
    <recommendedName>
        <fullName evidence="11">Choice-of-anchor D domain-containing protein</fullName>
    </recommendedName>
</protein>
<comment type="subcellular location">
    <subcellularLocation>
        <location evidence="1">Cell projection</location>
        <location evidence="1">Cilium</location>
    </subcellularLocation>
    <subcellularLocation>
        <location evidence="2">Cytoplasm</location>
    </subcellularLocation>
</comment>
<dbReference type="OrthoDB" id="1055762at2"/>
<dbReference type="SUPFAM" id="SSF55486">
    <property type="entry name" value="Metalloproteases ('zincins'), catalytic domain"/>
    <property type="match status" value="1"/>
</dbReference>
<feature type="domain" description="Secretion system C-terminal sorting" evidence="7">
    <location>
        <begin position="2341"/>
        <end position="2421"/>
    </location>
</feature>
<keyword evidence="5" id="KW-0969">Cilium</keyword>
<dbReference type="InterPro" id="IPR033305">
    <property type="entry name" value="Hydin-like"/>
</dbReference>
<evidence type="ECO:0000256" key="1">
    <source>
        <dbReference type="ARBA" id="ARBA00004138"/>
    </source>
</evidence>
<proteinExistence type="predicted"/>
<dbReference type="KEGG" id="tje:TJEJU_2595"/>
<evidence type="ECO:0000256" key="5">
    <source>
        <dbReference type="ARBA" id="ARBA00023069"/>
    </source>
</evidence>
<dbReference type="NCBIfam" id="NF012200">
    <property type="entry name" value="choice_anch_D"/>
    <property type="match status" value="3"/>
</dbReference>
<dbReference type="GO" id="GO:0005737">
    <property type="term" value="C:cytoplasm"/>
    <property type="evidence" value="ECO:0007669"/>
    <property type="project" value="UniProtKB-SubCell"/>
</dbReference>
<accession>A0A238UCI6</accession>
<evidence type="ECO:0000259" key="7">
    <source>
        <dbReference type="Pfam" id="PF18962"/>
    </source>
</evidence>
<dbReference type="InterPro" id="IPR013783">
    <property type="entry name" value="Ig-like_fold"/>
</dbReference>
<keyword evidence="6" id="KW-0966">Cell projection</keyword>
<gene>
    <name evidence="9" type="ORF">TJEJU_2595</name>
</gene>
<dbReference type="PANTHER" id="PTHR23053:SF0">
    <property type="entry name" value="HYDROCEPHALUS-INDUCING PROTEIN HOMOLOG"/>
    <property type="match status" value="1"/>
</dbReference>
<evidence type="ECO:0000256" key="2">
    <source>
        <dbReference type="ARBA" id="ARBA00004496"/>
    </source>
</evidence>
<dbReference type="PANTHER" id="PTHR23053">
    <property type="entry name" value="DLEC1 DELETED IN LUNG AND ESOPHAGEAL CANCER 1"/>
    <property type="match status" value="1"/>
</dbReference>
<evidence type="ECO:0000313" key="9">
    <source>
        <dbReference type="EMBL" id="SNR16278.1"/>
    </source>
</evidence>
<organism evidence="9 10">
    <name type="scientific">Tenacibaculum jejuense</name>
    <dbReference type="NCBI Taxonomy" id="584609"/>
    <lineage>
        <taxon>Bacteria</taxon>
        <taxon>Pseudomonadati</taxon>
        <taxon>Bacteroidota</taxon>
        <taxon>Flavobacteriia</taxon>
        <taxon>Flavobacteriales</taxon>
        <taxon>Flavobacteriaceae</taxon>
        <taxon>Tenacibaculum</taxon>
    </lineage>
</organism>
<evidence type="ECO:0000256" key="4">
    <source>
        <dbReference type="ARBA" id="ARBA00022729"/>
    </source>
</evidence>
<feature type="domain" description="HYDIN/VesB/CFA65-like Ig-like" evidence="8">
    <location>
        <begin position="1083"/>
        <end position="1173"/>
    </location>
</feature>
<dbReference type="Proteomes" id="UP000215214">
    <property type="component" value="Chromosome TJEJU"/>
</dbReference>
<feature type="domain" description="HYDIN/VesB/CFA65-like Ig-like" evidence="8">
    <location>
        <begin position="1015"/>
        <end position="1071"/>
    </location>
</feature>
<dbReference type="InterPro" id="IPR026444">
    <property type="entry name" value="Secre_tail"/>
</dbReference>
<evidence type="ECO:0000259" key="8">
    <source>
        <dbReference type="Pfam" id="PF22544"/>
    </source>
</evidence>
<dbReference type="InterPro" id="IPR053879">
    <property type="entry name" value="HYDIN_VesB_CFA65-like_Ig"/>
</dbReference>
<evidence type="ECO:0000313" key="10">
    <source>
        <dbReference type="Proteomes" id="UP000215214"/>
    </source>
</evidence>
<dbReference type="NCBIfam" id="TIGR04183">
    <property type="entry name" value="Por_Secre_tail"/>
    <property type="match status" value="1"/>
</dbReference>
<evidence type="ECO:0000256" key="6">
    <source>
        <dbReference type="ARBA" id="ARBA00023273"/>
    </source>
</evidence>
<reference evidence="9 10" key="1">
    <citation type="submission" date="2017-07" db="EMBL/GenBank/DDBJ databases">
        <authorList>
            <person name="Sun Z.S."/>
            <person name="Albrecht U."/>
            <person name="Echele G."/>
            <person name="Lee C.C."/>
        </authorList>
    </citation>
    <scope>NUCLEOTIDE SEQUENCE [LARGE SCALE GENOMIC DNA]</scope>
    <source>
        <strain evidence="10">type strain: KCTC 22618</strain>
    </source>
</reference>
<evidence type="ECO:0000256" key="3">
    <source>
        <dbReference type="ARBA" id="ARBA00022490"/>
    </source>
</evidence>
<dbReference type="Pfam" id="PF18962">
    <property type="entry name" value="Por_Secre_tail"/>
    <property type="match status" value="1"/>
</dbReference>
<dbReference type="Pfam" id="PF22544">
    <property type="entry name" value="HYDIN_VesB_CFA65-like_Ig"/>
    <property type="match status" value="3"/>
</dbReference>
<evidence type="ECO:0008006" key="11">
    <source>
        <dbReference type="Google" id="ProtNLM"/>
    </source>
</evidence>
<feature type="domain" description="HYDIN/VesB/CFA65-like Ig-like" evidence="8">
    <location>
        <begin position="1533"/>
        <end position="1626"/>
    </location>
</feature>
<name>A0A238UCI6_9FLAO</name>
<keyword evidence="4" id="KW-0732">Signal</keyword>
<dbReference type="EMBL" id="LT899436">
    <property type="protein sequence ID" value="SNR16278.1"/>
    <property type="molecule type" value="Genomic_DNA"/>
</dbReference>